<accession>A0A0H5C3C3</accession>
<dbReference type="PANTHER" id="PTHR28118:SF1">
    <property type="entry name" value="POLYNUCLEOTIDE 5'-TRIPHOSPHATASE CTL1-RELATED"/>
    <property type="match status" value="1"/>
</dbReference>
<dbReference type="Pfam" id="PF02940">
    <property type="entry name" value="mRNA_triPase"/>
    <property type="match status" value="1"/>
</dbReference>
<feature type="compositionally biased region" description="Low complexity" evidence="9">
    <location>
        <begin position="250"/>
        <end position="267"/>
    </location>
</feature>
<feature type="region of interest" description="Disordered" evidence="9">
    <location>
        <begin position="434"/>
        <end position="454"/>
    </location>
</feature>
<dbReference type="GO" id="GO:0006370">
    <property type="term" value="P:7-methylguanosine mRNA capping"/>
    <property type="evidence" value="ECO:0007669"/>
    <property type="project" value="UniProtKB-UniRule"/>
</dbReference>
<evidence type="ECO:0000256" key="5">
    <source>
        <dbReference type="ARBA" id="ARBA00022801"/>
    </source>
</evidence>
<evidence type="ECO:0000256" key="1">
    <source>
        <dbReference type="ARBA" id="ARBA00001946"/>
    </source>
</evidence>
<feature type="compositionally biased region" description="Low complexity" evidence="9">
    <location>
        <begin position="38"/>
        <end position="62"/>
    </location>
</feature>
<evidence type="ECO:0000256" key="9">
    <source>
        <dbReference type="SAM" id="MobiDB-lite"/>
    </source>
</evidence>
<feature type="domain" description="mRNA triphosphatase Cet1-like" evidence="10">
    <location>
        <begin position="275"/>
        <end position="491"/>
    </location>
</feature>
<comment type="subunit">
    <text evidence="8">Heterodimer. The mRNA-capping enzyme is composed of two separate chains alpha and beta, respectively a mRNA guanylyltransferase and an mRNA 5'-triphosphate monophosphatase.</text>
</comment>
<feature type="region of interest" description="Disordered" evidence="9">
    <location>
        <begin position="250"/>
        <end position="269"/>
    </location>
</feature>
<comment type="catalytic activity">
    <reaction evidence="7">
        <text>a 5'-end triphospho-ribonucleoside in mRNA + H2O = a 5'-end diphospho-ribonucleoside in mRNA + phosphate + H(+)</text>
        <dbReference type="Rhea" id="RHEA:67004"/>
        <dbReference type="Rhea" id="RHEA-COMP:17164"/>
        <dbReference type="Rhea" id="RHEA-COMP:17165"/>
        <dbReference type="ChEBI" id="CHEBI:15377"/>
        <dbReference type="ChEBI" id="CHEBI:15378"/>
        <dbReference type="ChEBI" id="CHEBI:43474"/>
        <dbReference type="ChEBI" id="CHEBI:167616"/>
        <dbReference type="ChEBI" id="CHEBI:167618"/>
        <dbReference type="EC" id="3.6.1.74"/>
    </reaction>
    <physiologicalReaction direction="left-to-right" evidence="7">
        <dbReference type="Rhea" id="RHEA:67005"/>
    </physiologicalReaction>
</comment>
<comment type="function">
    <text evidence="8">First step of mRNA capping. Converts the 5'-triphosphate end of a nascent mRNA chain into a diphosphate end.</text>
</comment>
<dbReference type="PANTHER" id="PTHR28118">
    <property type="entry name" value="POLYNUCLEOTIDE 5'-TRIPHOSPHATASE-RELATED"/>
    <property type="match status" value="1"/>
</dbReference>
<evidence type="ECO:0000256" key="8">
    <source>
        <dbReference type="RuleBase" id="RU367053"/>
    </source>
</evidence>
<dbReference type="InterPro" id="IPR037009">
    <property type="entry name" value="mRNA_triPase_Cet1_sf"/>
</dbReference>
<reference evidence="12" key="1">
    <citation type="journal article" date="2015" name="J. Biotechnol.">
        <title>The structure of the Cyberlindnera jadinii genome and its relation to Candida utilis analyzed by the occurrence of single nucleotide polymorphisms.</title>
        <authorList>
            <person name="Rupp O."/>
            <person name="Brinkrolf K."/>
            <person name="Buerth C."/>
            <person name="Kunigo M."/>
            <person name="Schneider J."/>
            <person name="Jaenicke S."/>
            <person name="Goesmann A."/>
            <person name="Puehler A."/>
            <person name="Jaeger K.-E."/>
            <person name="Ernst J.F."/>
        </authorList>
    </citation>
    <scope>NUCLEOTIDE SEQUENCE [LARGE SCALE GENOMIC DNA]</scope>
    <source>
        <strain evidence="12">ATCC 18201 / CBS 1600 / BCRC 20928 / JCM 3617 / NBRC 0987 / NRRL Y-1542</strain>
    </source>
</reference>
<feature type="compositionally biased region" description="Polar residues" evidence="9">
    <location>
        <begin position="78"/>
        <end position="87"/>
    </location>
</feature>
<comment type="cofactor">
    <cofactor evidence="1 8">
        <name>Mg(2+)</name>
        <dbReference type="ChEBI" id="CHEBI:18420"/>
    </cofactor>
</comment>
<sequence length="534" mass="61680">MDLKNLLVQPEKKPTDTLKKRSSINDLVNAVDEEIRQQQEQQQQQQQPPPSYQRQPPAASQQGRDMASPALPSKTIPPHSTEQTPGSSVIRARNSISSLTNDTDVDVDGTETPSIARRLSYDVTTSETNSPVIPKRTISRPPSLQNVINSMDEEEEEHEKKRNREMVDEVSKKRKPSDEGYVVELKKTKKDDELKKEAKSLSDELDALNKLEKKETTALTKDGKLKPRRYAEPPIWATKWVSTFKKKSTNSRSNVSASSDSADTLTSITGVKPYNDTTRRITNWVYAQILAVPKEQRHFLELEVKFGRLWHKQTDRRVHIPVTNECIVEDNFILDCQYRSGLDREHFDRAKKFVTGLSKLHKEKFRTFKTDQIDRVYREAYRGKIPRFYRLTTDKATSRLTANIEKKKLANLHIHCPDMIFDFRLTMSLELPSSENPERFENHTPETERHKKRTSIIHATTATRIDLTEVSQRVKGKSDEYAEFLEMELEVDMPKLLKAFDKLDQDAFTFEQLGETFMDNARVINRELIKPVPK</sequence>
<dbReference type="GO" id="GO:0004651">
    <property type="term" value="F:polynucleotide 5'-phosphatase activity"/>
    <property type="evidence" value="ECO:0007669"/>
    <property type="project" value="UniProtKB-UniRule"/>
</dbReference>
<feature type="region of interest" description="Disordered" evidence="9">
    <location>
        <begin position="1"/>
        <end position="178"/>
    </location>
</feature>
<organism evidence="11 12">
    <name type="scientific">Cyberlindnera jadinii (strain ATCC 18201 / CBS 1600 / BCRC 20928 / JCM 3617 / NBRC 0987 / NRRL Y-1542)</name>
    <name type="common">Torula yeast</name>
    <name type="synonym">Candida utilis</name>
    <dbReference type="NCBI Taxonomy" id="983966"/>
    <lineage>
        <taxon>Eukaryota</taxon>
        <taxon>Fungi</taxon>
        <taxon>Dikarya</taxon>
        <taxon>Ascomycota</taxon>
        <taxon>Saccharomycotina</taxon>
        <taxon>Saccharomycetes</taxon>
        <taxon>Phaffomycetales</taxon>
        <taxon>Phaffomycetaceae</taxon>
        <taxon>Cyberlindnera</taxon>
    </lineage>
</organism>
<dbReference type="InterPro" id="IPR033469">
    <property type="entry name" value="CYTH-like_dom_sf"/>
</dbReference>
<feature type="compositionally biased region" description="Basic and acidic residues" evidence="9">
    <location>
        <begin position="10"/>
        <end position="19"/>
    </location>
</feature>
<evidence type="ECO:0000313" key="12">
    <source>
        <dbReference type="Proteomes" id="UP000038830"/>
    </source>
</evidence>
<keyword evidence="4 8" id="KW-0507">mRNA processing</keyword>
<dbReference type="CDD" id="cd07470">
    <property type="entry name" value="CYTH-like_mRNA_RTPase"/>
    <property type="match status" value="1"/>
</dbReference>
<dbReference type="GO" id="GO:0140818">
    <property type="term" value="F:mRNA 5'-triphosphate monophosphatase activity"/>
    <property type="evidence" value="ECO:0007669"/>
    <property type="project" value="UniProtKB-EC"/>
</dbReference>
<keyword evidence="6 8" id="KW-0539">Nucleus</keyword>
<dbReference type="SUPFAM" id="SSF55154">
    <property type="entry name" value="CYTH-like phosphatases"/>
    <property type="match status" value="1"/>
</dbReference>
<protein>
    <recommendedName>
        <fullName evidence="8">mRNA-capping enzyme subunit beta</fullName>
        <ecNumber evidence="8">3.6.1.74</ecNumber>
    </recommendedName>
    <alternativeName>
        <fullName evidence="8">mRNA 5'-phosphatase</fullName>
    </alternativeName>
    <alternativeName>
        <fullName evidence="8">mRNA 5'-triphosphate monophosphatase</fullName>
    </alternativeName>
</protein>
<evidence type="ECO:0000256" key="4">
    <source>
        <dbReference type="ARBA" id="ARBA00022664"/>
    </source>
</evidence>
<evidence type="ECO:0000256" key="2">
    <source>
        <dbReference type="ARBA" id="ARBA00004123"/>
    </source>
</evidence>
<evidence type="ECO:0000256" key="7">
    <source>
        <dbReference type="ARBA" id="ARBA00047740"/>
    </source>
</evidence>
<proteinExistence type="inferred from homology"/>
<feature type="compositionally biased region" description="Polar residues" evidence="9">
    <location>
        <begin position="140"/>
        <end position="149"/>
    </location>
</feature>
<keyword evidence="8" id="KW-0506">mRNA capping</keyword>
<dbReference type="InterPro" id="IPR040343">
    <property type="entry name" value="Cet1/Ctl1"/>
</dbReference>
<keyword evidence="5 8" id="KW-0378">Hydrolase</keyword>
<dbReference type="EC" id="3.6.1.74" evidence="8"/>
<comment type="subcellular location">
    <subcellularLocation>
        <location evidence="2 8">Nucleus</location>
    </subcellularLocation>
</comment>
<evidence type="ECO:0000256" key="3">
    <source>
        <dbReference type="ARBA" id="ARBA00006345"/>
    </source>
</evidence>
<dbReference type="EMBL" id="CDQK01000003">
    <property type="protein sequence ID" value="CEP22530.1"/>
    <property type="molecule type" value="Genomic_DNA"/>
</dbReference>
<feature type="compositionally biased region" description="Basic and acidic residues" evidence="9">
    <location>
        <begin position="436"/>
        <end position="449"/>
    </location>
</feature>
<evidence type="ECO:0000256" key="6">
    <source>
        <dbReference type="ARBA" id="ARBA00023242"/>
    </source>
</evidence>
<evidence type="ECO:0000313" key="11">
    <source>
        <dbReference type="EMBL" id="CEP22530.1"/>
    </source>
</evidence>
<dbReference type="InterPro" id="IPR004206">
    <property type="entry name" value="mRNA_triPase_Cet1"/>
</dbReference>
<name>A0A0H5C3C3_CYBJN</name>
<dbReference type="Proteomes" id="UP000038830">
    <property type="component" value="Unassembled WGS sequence"/>
</dbReference>
<dbReference type="Gene3D" id="3.20.100.10">
    <property type="entry name" value="mRNA triphosphatase Cet1-like"/>
    <property type="match status" value="1"/>
</dbReference>
<comment type="similarity">
    <text evidence="3 8">Belongs to the fungal TPase family.</text>
</comment>
<feature type="compositionally biased region" description="Polar residues" evidence="9">
    <location>
        <begin position="122"/>
        <end position="131"/>
    </location>
</feature>
<gene>
    <name evidence="11" type="primary">CET1</name>
    <name evidence="11" type="ORF">BN1211_2904</name>
</gene>
<feature type="compositionally biased region" description="Basic and acidic residues" evidence="9">
    <location>
        <begin position="158"/>
        <end position="171"/>
    </location>
</feature>
<dbReference type="GO" id="GO:0031533">
    <property type="term" value="C:mRNA capping enzyme complex"/>
    <property type="evidence" value="ECO:0007669"/>
    <property type="project" value="UniProtKB-UniRule"/>
</dbReference>
<evidence type="ECO:0000259" key="10">
    <source>
        <dbReference type="Pfam" id="PF02940"/>
    </source>
</evidence>
<dbReference type="AlphaFoldDB" id="A0A0H5C3C3"/>